<protein>
    <submittedName>
        <fullName evidence="3 4">Serine/threonine-protein phosphatase 7 long form homolog isoform X1</fullName>
    </submittedName>
</protein>
<dbReference type="Pfam" id="PF10536">
    <property type="entry name" value="PMD"/>
    <property type="match status" value="1"/>
</dbReference>
<dbReference type="KEGG" id="soe:110786628"/>
<feature type="domain" description="Aminotransferase-like plant mobile" evidence="1">
    <location>
        <begin position="17"/>
        <end position="173"/>
    </location>
</feature>
<organism evidence="2 3">
    <name type="scientific">Spinacia oleracea</name>
    <name type="common">Spinach</name>
    <dbReference type="NCBI Taxonomy" id="3562"/>
    <lineage>
        <taxon>Eukaryota</taxon>
        <taxon>Viridiplantae</taxon>
        <taxon>Streptophyta</taxon>
        <taxon>Embryophyta</taxon>
        <taxon>Tracheophyta</taxon>
        <taxon>Spermatophyta</taxon>
        <taxon>Magnoliopsida</taxon>
        <taxon>eudicotyledons</taxon>
        <taxon>Gunneridae</taxon>
        <taxon>Pentapetalae</taxon>
        <taxon>Caryophyllales</taxon>
        <taxon>Chenopodiaceae</taxon>
        <taxon>Chenopodioideae</taxon>
        <taxon>Anserineae</taxon>
        <taxon>Spinacia</taxon>
    </lineage>
</organism>
<reference evidence="3 4" key="2">
    <citation type="submission" date="2025-04" db="UniProtKB">
        <authorList>
            <consortium name="RefSeq"/>
        </authorList>
    </citation>
    <scope>IDENTIFICATION</scope>
    <source>
        <tissue evidence="5">Leaf</tissue>
    </source>
</reference>
<dbReference type="PANTHER" id="PTHR46033:SF8">
    <property type="entry name" value="PROTEIN MAINTENANCE OF MERISTEMS-LIKE"/>
    <property type="match status" value="1"/>
</dbReference>
<sequence length="258" mass="30713">MSRAIFGRTMLGFMSIFPMFRPRVNSNFRPGEHPRAMKWDVQTYTAKLLTTLQGHRWRLDSMKAKEVIWMPYGLDVVENYPLTLYHGCIRHCCIIEPYMPDRVLRQFGFVQTPPMTPIFPSNEYKPAHSYPVEYPEAIMCFWNDPTSHCLSQKRIGDFVQNPWDFSADYRQWFLQRTHPKVQNPDHAPNGYQTRHQLNAEALLHLIAHYLRPVYPETRSRLTLEQQYHYFDRAINVLRDFENAQIIEPQHAQAQCRRK</sequence>
<evidence type="ECO:0000259" key="1">
    <source>
        <dbReference type="Pfam" id="PF10536"/>
    </source>
</evidence>
<accession>A0A9R0IDW5</accession>
<dbReference type="RefSeq" id="XP_021846874.1">
    <property type="nucleotide sequence ID" value="XM_021991182.1"/>
</dbReference>
<evidence type="ECO:0000313" key="2">
    <source>
        <dbReference type="Proteomes" id="UP000813463"/>
    </source>
</evidence>
<proteinExistence type="predicted"/>
<dbReference type="OrthoDB" id="1939162at2759"/>
<dbReference type="AlphaFoldDB" id="A0A9R0IDW5"/>
<evidence type="ECO:0000313" key="5">
    <source>
        <dbReference type="RefSeq" id="XP_056698858.1"/>
    </source>
</evidence>
<dbReference type="GO" id="GO:0010073">
    <property type="term" value="P:meristem maintenance"/>
    <property type="evidence" value="ECO:0007669"/>
    <property type="project" value="InterPro"/>
</dbReference>
<dbReference type="InterPro" id="IPR019557">
    <property type="entry name" value="AminoTfrase-like_pln_mobile"/>
</dbReference>
<dbReference type="GeneID" id="110786628"/>
<evidence type="ECO:0000313" key="4">
    <source>
        <dbReference type="RefSeq" id="XP_021846874.1"/>
    </source>
</evidence>
<dbReference type="PANTHER" id="PTHR46033">
    <property type="entry name" value="PROTEIN MAIN-LIKE 2"/>
    <property type="match status" value="1"/>
</dbReference>
<dbReference type="InterPro" id="IPR044824">
    <property type="entry name" value="MAIN-like"/>
</dbReference>
<name>A0A9R0IDW5_SPIOL</name>
<reference evidence="2" key="1">
    <citation type="journal article" date="2021" name="Nat. Commun.">
        <title>Genomic analyses provide insights into spinach domestication and the genetic basis of agronomic traits.</title>
        <authorList>
            <person name="Cai X."/>
            <person name="Sun X."/>
            <person name="Xu C."/>
            <person name="Sun H."/>
            <person name="Wang X."/>
            <person name="Ge C."/>
            <person name="Zhang Z."/>
            <person name="Wang Q."/>
            <person name="Fei Z."/>
            <person name="Jiao C."/>
            <person name="Wang Q."/>
        </authorList>
    </citation>
    <scope>NUCLEOTIDE SEQUENCE [LARGE SCALE GENOMIC DNA]</scope>
    <source>
        <strain evidence="2">cv. Varoflay</strain>
    </source>
</reference>
<keyword evidence="2" id="KW-1185">Reference proteome</keyword>
<dbReference type="RefSeq" id="XP_056698858.1">
    <property type="nucleotide sequence ID" value="XM_056842880.1"/>
</dbReference>
<evidence type="ECO:0000313" key="3">
    <source>
        <dbReference type="RefSeq" id="XP_021846872.1"/>
    </source>
</evidence>
<dbReference type="RefSeq" id="XP_021846872.1">
    <property type="nucleotide sequence ID" value="XM_021991180.1"/>
</dbReference>
<dbReference type="Proteomes" id="UP000813463">
    <property type="component" value="Chromosome 4"/>
</dbReference>
<gene>
    <name evidence="3 4 5" type="primary">LOC110786628</name>
</gene>